<evidence type="ECO:0000313" key="3">
    <source>
        <dbReference type="Proteomes" id="UP001596547"/>
    </source>
</evidence>
<protein>
    <recommendedName>
        <fullName evidence="1">DUF8156 domain-containing protein</fullName>
    </recommendedName>
</protein>
<keyword evidence="3" id="KW-1185">Reference proteome</keyword>
<evidence type="ECO:0000313" key="2">
    <source>
        <dbReference type="EMBL" id="MFC7319072.1"/>
    </source>
</evidence>
<dbReference type="InterPro" id="IPR058469">
    <property type="entry name" value="DUF8156"/>
</dbReference>
<dbReference type="GeneID" id="79317737"/>
<sequence>MGRTNPTFRDLLRAYEDRWQAYRRALRQVDQSLFDQLFEYARQHANASGYLNSSEPLFPLLFSVDLEQEHRLDDLEARLSDLEADEPSTSVDAVHD</sequence>
<comment type="caution">
    <text evidence="2">The sequence shown here is derived from an EMBL/GenBank/DDBJ whole genome shotgun (WGS) entry which is preliminary data.</text>
</comment>
<dbReference type="EMBL" id="JBHTBF010000003">
    <property type="protein sequence ID" value="MFC7319072.1"/>
    <property type="molecule type" value="Genomic_DNA"/>
</dbReference>
<dbReference type="Proteomes" id="UP001596547">
    <property type="component" value="Unassembled WGS sequence"/>
</dbReference>
<gene>
    <name evidence="2" type="ORF">ACFQPE_20085</name>
</gene>
<proteinExistence type="predicted"/>
<evidence type="ECO:0000259" key="1">
    <source>
        <dbReference type="Pfam" id="PF26485"/>
    </source>
</evidence>
<dbReference type="RefSeq" id="WP_276306100.1">
    <property type="nucleotide sequence ID" value="NZ_CP119993.1"/>
</dbReference>
<organism evidence="2 3">
    <name type="scientific">Halomarina halobia</name>
    <dbReference type="NCBI Taxonomy" id="3033386"/>
    <lineage>
        <taxon>Archaea</taxon>
        <taxon>Methanobacteriati</taxon>
        <taxon>Methanobacteriota</taxon>
        <taxon>Stenosarchaea group</taxon>
        <taxon>Halobacteria</taxon>
        <taxon>Halobacteriales</taxon>
        <taxon>Natronomonadaceae</taxon>
        <taxon>Halomarina</taxon>
    </lineage>
</organism>
<feature type="domain" description="DUF8156" evidence="1">
    <location>
        <begin position="1"/>
        <end position="87"/>
    </location>
</feature>
<accession>A0ABD6AFQ4</accession>
<reference evidence="2 3" key="1">
    <citation type="journal article" date="2019" name="Int. J. Syst. Evol. Microbiol.">
        <title>The Global Catalogue of Microorganisms (GCM) 10K type strain sequencing project: providing services to taxonomists for standard genome sequencing and annotation.</title>
        <authorList>
            <consortium name="The Broad Institute Genomics Platform"/>
            <consortium name="The Broad Institute Genome Sequencing Center for Infectious Disease"/>
            <person name="Wu L."/>
            <person name="Ma J."/>
        </authorList>
    </citation>
    <scope>NUCLEOTIDE SEQUENCE [LARGE SCALE GENOMIC DNA]</scope>
    <source>
        <strain evidence="2 3">PSR21</strain>
    </source>
</reference>
<dbReference type="AlphaFoldDB" id="A0ABD6AFQ4"/>
<name>A0ABD6AFQ4_9EURY</name>
<dbReference type="Pfam" id="PF26485">
    <property type="entry name" value="DUF8156"/>
    <property type="match status" value="1"/>
</dbReference>